<keyword evidence="3" id="KW-1185">Reference proteome</keyword>
<evidence type="ECO:0000256" key="1">
    <source>
        <dbReference type="SAM" id="MobiDB-lite"/>
    </source>
</evidence>
<comment type="caution">
    <text evidence="2">The sequence shown here is derived from an EMBL/GenBank/DDBJ whole genome shotgun (WGS) entry which is preliminary data.</text>
</comment>
<feature type="compositionally biased region" description="Polar residues" evidence="1">
    <location>
        <begin position="138"/>
        <end position="150"/>
    </location>
</feature>
<reference evidence="2 3" key="1">
    <citation type="submission" date="2015-04" db="EMBL/GenBank/DDBJ databases">
        <title>Lasius niger genome sequencing.</title>
        <authorList>
            <person name="Konorov E.A."/>
            <person name="Nikitin M.A."/>
            <person name="Kirill M.V."/>
            <person name="Chang P."/>
        </authorList>
    </citation>
    <scope>NUCLEOTIDE SEQUENCE [LARGE SCALE GENOMIC DNA]</scope>
    <source>
        <tissue evidence="2">Whole</tissue>
    </source>
</reference>
<sequence length="150" mass="17221">MHQPSFTPTSSSVASKSEEKVHLGEGIMCSKYAHQVLSTVKEHSDWAVALLTGVYGDKARNMRYGKPRSPDLKSFSHSFVNVAKYHYRKWLQSFTMGNTKDRKYSSAQVEDLLYRLSTYFSKRCIDMNESRLKKSDTSSEQSQQRQPDPN</sequence>
<dbReference type="AlphaFoldDB" id="A0A0J7KJ64"/>
<dbReference type="Proteomes" id="UP000036403">
    <property type="component" value="Unassembled WGS sequence"/>
</dbReference>
<proteinExistence type="predicted"/>
<evidence type="ECO:0000313" key="2">
    <source>
        <dbReference type="EMBL" id="KMQ90289.1"/>
    </source>
</evidence>
<name>A0A0J7KJ64_LASNI</name>
<dbReference type="EMBL" id="LBMM01006826">
    <property type="protein sequence ID" value="KMQ90289.1"/>
    <property type="molecule type" value="Genomic_DNA"/>
</dbReference>
<gene>
    <name evidence="2" type="ORF">RF55_9970</name>
</gene>
<accession>A0A0J7KJ64</accession>
<dbReference type="OrthoDB" id="7549637at2759"/>
<feature type="region of interest" description="Disordered" evidence="1">
    <location>
        <begin position="131"/>
        <end position="150"/>
    </location>
</feature>
<evidence type="ECO:0000313" key="3">
    <source>
        <dbReference type="Proteomes" id="UP000036403"/>
    </source>
</evidence>
<dbReference type="PaxDb" id="67767-A0A0J7KJ64"/>
<organism evidence="2 3">
    <name type="scientific">Lasius niger</name>
    <name type="common">Black garden ant</name>
    <dbReference type="NCBI Taxonomy" id="67767"/>
    <lineage>
        <taxon>Eukaryota</taxon>
        <taxon>Metazoa</taxon>
        <taxon>Ecdysozoa</taxon>
        <taxon>Arthropoda</taxon>
        <taxon>Hexapoda</taxon>
        <taxon>Insecta</taxon>
        <taxon>Pterygota</taxon>
        <taxon>Neoptera</taxon>
        <taxon>Endopterygota</taxon>
        <taxon>Hymenoptera</taxon>
        <taxon>Apocrita</taxon>
        <taxon>Aculeata</taxon>
        <taxon>Formicoidea</taxon>
        <taxon>Formicidae</taxon>
        <taxon>Formicinae</taxon>
        <taxon>Lasius</taxon>
        <taxon>Lasius</taxon>
    </lineage>
</organism>
<protein>
    <submittedName>
        <fullName evidence="2">Holliday junction resolvase</fullName>
    </submittedName>
</protein>